<reference evidence="2 3" key="1">
    <citation type="submission" date="2021-03" db="EMBL/GenBank/DDBJ databases">
        <title>Sequencing the genomes of 1000 actinobacteria strains.</title>
        <authorList>
            <person name="Klenk H.-P."/>
        </authorList>
    </citation>
    <scope>NUCLEOTIDE SEQUENCE [LARGE SCALE GENOMIC DNA]</scope>
    <source>
        <strain evidence="2 3">DSM 45516</strain>
    </source>
</reference>
<evidence type="ECO:0008006" key="4">
    <source>
        <dbReference type="Google" id="ProtNLM"/>
    </source>
</evidence>
<sequence length="95" mass="10439">MTTRDVTVTVSMDDVQWSSLRAAADCAGMSVEAYLCWGIRLIAAQSLPGKNLSARVRGPITPSRTPPAVTEDPASAWMDTFSERLTHRAEPYREI</sequence>
<evidence type="ECO:0000313" key="3">
    <source>
        <dbReference type="Proteomes" id="UP001519325"/>
    </source>
</evidence>
<keyword evidence="3" id="KW-1185">Reference proteome</keyword>
<dbReference type="RefSeq" id="WP_209896225.1">
    <property type="nucleotide sequence ID" value="NZ_JAGGMR010000001.1"/>
</dbReference>
<dbReference type="Proteomes" id="UP001519325">
    <property type="component" value="Unassembled WGS sequence"/>
</dbReference>
<evidence type="ECO:0000313" key="2">
    <source>
        <dbReference type="EMBL" id="MBP2193000.1"/>
    </source>
</evidence>
<comment type="caution">
    <text evidence="2">The sequence shown here is derived from an EMBL/GenBank/DDBJ whole genome shotgun (WGS) entry which is preliminary data.</text>
</comment>
<protein>
    <recommendedName>
        <fullName evidence="4">CopG family transcriptional regulator</fullName>
    </recommendedName>
</protein>
<evidence type="ECO:0000256" key="1">
    <source>
        <dbReference type="SAM" id="MobiDB-lite"/>
    </source>
</evidence>
<accession>A0ABS4QMS2</accession>
<organism evidence="2 3">
    <name type="scientific">Nocardia goodfellowii</name>
    <dbReference type="NCBI Taxonomy" id="882446"/>
    <lineage>
        <taxon>Bacteria</taxon>
        <taxon>Bacillati</taxon>
        <taxon>Actinomycetota</taxon>
        <taxon>Actinomycetes</taxon>
        <taxon>Mycobacteriales</taxon>
        <taxon>Nocardiaceae</taxon>
        <taxon>Nocardia</taxon>
    </lineage>
</organism>
<gene>
    <name evidence="2" type="ORF">BJ987_005901</name>
</gene>
<name>A0ABS4QMS2_9NOCA</name>
<proteinExistence type="predicted"/>
<feature type="region of interest" description="Disordered" evidence="1">
    <location>
        <begin position="53"/>
        <end position="76"/>
    </location>
</feature>
<dbReference type="EMBL" id="JAGGMR010000001">
    <property type="protein sequence ID" value="MBP2193000.1"/>
    <property type="molecule type" value="Genomic_DNA"/>
</dbReference>